<organism evidence="2 3">
    <name type="scientific">Vespula squamosa</name>
    <name type="common">Southern yellow jacket</name>
    <name type="synonym">Wasp</name>
    <dbReference type="NCBI Taxonomy" id="30214"/>
    <lineage>
        <taxon>Eukaryota</taxon>
        <taxon>Metazoa</taxon>
        <taxon>Ecdysozoa</taxon>
        <taxon>Arthropoda</taxon>
        <taxon>Hexapoda</taxon>
        <taxon>Insecta</taxon>
        <taxon>Pterygota</taxon>
        <taxon>Neoptera</taxon>
        <taxon>Endopterygota</taxon>
        <taxon>Hymenoptera</taxon>
        <taxon>Apocrita</taxon>
        <taxon>Aculeata</taxon>
        <taxon>Vespoidea</taxon>
        <taxon>Vespidae</taxon>
        <taxon>Vespinae</taxon>
        <taxon>Vespula</taxon>
    </lineage>
</organism>
<dbReference type="EMBL" id="JAUDFV010000167">
    <property type="protein sequence ID" value="KAL2712126.1"/>
    <property type="molecule type" value="Genomic_DNA"/>
</dbReference>
<evidence type="ECO:0000313" key="3">
    <source>
        <dbReference type="Proteomes" id="UP001607302"/>
    </source>
</evidence>
<comment type="caution">
    <text evidence="2">The sequence shown here is derived from an EMBL/GenBank/DDBJ whole genome shotgun (WGS) entry which is preliminary data.</text>
</comment>
<gene>
    <name evidence="2" type="ORF">V1478_018361</name>
</gene>
<dbReference type="AlphaFoldDB" id="A0ABD1ZUU3"/>
<evidence type="ECO:0000256" key="1">
    <source>
        <dbReference type="SAM" id="MobiDB-lite"/>
    </source>
</evidence>
<accession>A0ABD1ZUU3</accession>
<evidence type="ECO:0000313" key="2">
    <source>
        <dbReference type="EMBL" id="KAL2712126.1"/>
    </source>
</evidence>
<feature type="compositionally biased region" description="Basic and acidic residues" evidence="1">
    <location>
        <begin position="74"/>
        <end position="89"/>
    </location>
</feature>
<protein>
    <submittedName>
        <fullName evidence="2">Uncharacterized protein</fullName>
    </submittedName>
</protein>
<feature type="region of interest" description="Disordered" evidence="1">
    <location>
        <begin position="66"/>
        <end position="89"/>
    </location>
</feature>
<sequence length="116" mass="13068">MSRMRTVIVKSWSKLYWCDCCKRDINTVATAGPLVYPHNKLQSQITESNSFGVFARNVAISAPREGIVGPGLSTKREGNMEGSERGWGRSDQDCVVVEFGETVRQEEEKVKEKEKK</sequence>
<proteinExistence type="predicted"/>
<keyword evidence="3" id="KW-1185">Reference proteome</keyword>
<dbReference type="Proteomes" id="UP001607302">
    <property type="component" value="Unassembled WGS sequence"/>
</dbReference>
<name>A0ABD1ZUU3_VESSQ</name>
<reference evidence="2 3" key="1">
    <citation type="journal article" date="2024" name="Ann. Entomol. Soc. Am.">
        <title>Genomic analyses of the southern and eastern yellowjacket wasps (Hymenoptera: Vespidae) reveal evolutionary signatures of social life.</title>
        <authorList>
            <person name="Catto M.A."/>
            <person name="Caine P.B."/>
            <person name="Orr S.E."/>
            <person name="Hunt B.G."/>
            <person name="Goodisman M.A.D."/>
        </authorList>
    </citation>
    <scope>NUCLEOTIDE SEQUENCE [LARGE SCALE GENOMIC DNA]</scope>
    <source>
        <strain evidence="2">233</strain>
        <tissue evidence="2">Head and thorax</tissue>
    </source>
</reference>